<dbReference type="SMART" id="SM00919">
    <property type="entry name" value="Malic_M"/>
    <property type="match status" value="1"/>
</dbReference>
<evidence type="ECO:0000259" key="6">
    <source>
        <dbReference type="SMART" id="SM00919"/>
    </source>
</evidence>
<keyword evidence="9" id="KW-1185">Reference proteome</keyword>
<evidence type="ECO:0000313" key="9">
    <source>
        <dbReference type="Proteomes" id="UP001157353"/>
    </source>
</evidence>
<dbReference type="PANTHER" id="PTHR43237">
    <property type="entry name" value="NADP-DEPENDENT MALIC ENZYME"/>
    <property type="match status" value="1"/>
</dbReference>
<dbReference type="SUPFAM" id="SSF53223">
    <property type="entry name" value="Aminoacid dehydrogenase-like, N-terminal domain"/>
    <property type="match status" value="1"/>
</dbReference>
<feature type="domain" description="Malic enzyme NAD-binding" evidence="6">
    <location>
        <begin position="162"/>
        <end position="398"/>
    </location>
</feature>
<dbReference type="CDD" id="cd05311">
    <property type="entry name" value="NAD_bind_2_malic_enz"/>
    <property type="match status" value="1"/>
</dbReference>
<dbReference type="InterPro" id="IPR046346">
    <property type="entry name" value="Aminoacid_DH-like_N_sf"/>
</dbReference>
<reference evidence="9" key="1">
    <citation type="journal article" date="2019" name="Int. J. Syst. Evol. Microbiol.">
        <title>The Global Catalogue of Microorganisms (GCM) 10K type strain sequencing project: providing services to taxonomists for standard genome sequencing and annotation.</title>
        <authorList>
            <consortium name="The Broad Institute Genomics Platform"/>
            <consortium name="The Broad Institute Genome Sequencing Center for Infectious Disease"/>
            <person name="Wu L."/>
            <person name="Ma J."/>
        </authorList>
    </citation>
    <scope>NUCLEOTIDE SEQUENCE [LARGE SCALE GENOMIC DNA]</scope>
    <source>
        <strain evidence="9">NBRC 103166</strain>
    </source>
</reference>
<dbReference type="Gene3D" id="3.40.50.720">
    <property type="entry name" value="NAD(P)-binding Rossmann-like Domain"/>
    <property type="match status" value="1"/>
</dbReference>
<dbReference type="InterPro" id="IPR036291">
    <property type="entry name" value="NAD(P)-bd_dom_sf"/>
</dbReference>
<dbReference type="SUPFAM" id="SSF51735">
    <property type="entry name" value="NAD(P)-binding Rossmann-fold domains"/>
    <property type="match status" value="1"/>
</dbReference>
<evidence type="ECO:0000259" key="7">
    <source>
        <dbReference type="SMART" id="SM01274"/>
    </source>
</evidence>
<dbReference type="InterPro" id="IPR012301">
    <property type="entry name" value="Malic_N_dom"/>
</dbReference>
<keyword evidence="4" id="KW-0479">Metal-binding</keyword>
<dbReference type="PROSITE" id="PS00331">
    <property type="entry name" value="MALIC_ENZYMES"/>
    <property type="match status" value="1"/>
</dbReference>
<comment type="cofactor">
    <cofactor evidence="1">
        <name>Mn(2+)</name>
        <dbReference type="ChEBI" id="CHEBI:29035"/>
    </cofactor>
</comment>
<dbReference type="InterPro" id="IPR051674">
    <property type="entry name" value="Malate_Decarboxylase"/>
</dbReference>
<dbReference type="PANTHER" id="PTHR43237:SF4">
    <property type="entry name" value="NADP-DEPENDENT MALIC ENZYME"/>
    <property type="match status" value="1"/>
</dbReference>
<evidence type="ECO:0000256" key="1">
    <source>
        <dbReference type="ARBA" id="ARBA00001936"/>
    </source>
</evidence>
<protein>
    <submittedName>
        <fullName evidence="8">Malate dehydrogenase</fullName>
    </submittedName>
</protein>
<evidence type="ECO:0000313" key="8">
    <source>
        <dbReference type="EMBL" id="GLS92504.1"/>
    </source>
</evidence>
<dbReference type="RefSeq" id="WP_284205608.1">
    <property type="nucleotide sequence ID" value="NZ_BSPQ01000026.1"/>
</dbReference>
<evidence type="ECO:0000256" key="5">
    <source>
        <dbReference type="ARBA" id="ARBA00023002"/>
    </source>
</evidence>
<keyword evidence="5" id="KW-0560">Oxidoreductase</keyword>
<comment type="caution">
    <text evidence="8">The sequence shown here is derived from an EMBL/GenBank/DDBJ whole genome shotgun (WGS) entry which is preliminary data.</text>
</comment>
<dbReference type="EMBL" id="BSPQ01000026">
    <property type="protein sequence ID" value="GLS92504.1"/>
    <property type="molecule type" value="Genomic_DNA"/>
</dbReference>
<dbReference type="Pfam" id="PF03949">
    <property type="entry name" value="Malic_M"/>
    <property type="match status" value="1"/>
</dbReference>
<dbReference type="InterPro" id="IPR037062">
    <property type="entry name" value="Malic_N_dom_sf"/>
</dbReference>
<dbReference type="Pfam" id="PF00390">
    <property type="entry name" value="malic"/>
    <property type="match status" value="1"/>
</dbReference>
<name>A0ABQ6E515_9GAMM</name>
<proteinExistence type="inferred from homology"/>
<dbReference type="Gene3D" id="3.40.50.10380">
    <property type="entry name" value="Malic enzyme, N-terminal domain"/>
    <property type="match status" value="1"/>
</dbReference>
<evidence type="ECO:0000256" key="3">
    <source>
        <dbReference type="ARBA" id="ARBA00008785"/>
    </source>
</evidence>
<accession>A0ABQ6E515</accession>
<dbReference type="InterPro" id="IPR045213">
    <property type="entry name" value="Malic_NAD-bd_bact_type"/>
</dbReference>
<comment type="similarity">
    <text evidence="3">Belongs to the malic enzymes family.</text>
</comment>
<dbReference type="InterPro" id="IPR012302">
    <property type="entry name" value="Malic_NAD-bd"/>
</dbReference>
<evidence type="ECO:0000256" key="2">
    <source>
        <dbReference type="ARBA" id="ARBA00001946"/>
    </source>
</evidence>
<gene>
    <name evidence="8" type="ORF">GCM10007916_35760</name>
</gene>
<organism evidence="8 9">
    <name type="scientific">Psychromonas marina</name>
    <dbReference type="NCBI Taxonomy" id="88364"/>
    <lineage>
        <taxon>Bacteria</taxon>
        <taxon>Pseudomonadati</taxon>
        <taxon>Pseudomonadota</taxon>
        <taxon>Gammaproteobacteria</taxon>
        <taxon>Alteromonadales</taxon>
        <taxon>Psychromonadaceae</taxon>
        <taxon>Psychromonas</taxon>
    </lineage>
</organism>
<feature type="domain" description="Malic enzyme N-terminal" evidence="7">
    <location>
        <begin position="17"/>
        <end position="150"/>
    </location>
</feature>
<comment type="cofactor">
    <cofactor evidence="2">
        <name>Mg(2+)</name>
        <dbReference type="ChEBI" id="CHEBI:18420"/>
    </cofactor>
</comment>
<sequence length="413" mass="44476">MSDLRQQALDYHALPKPGKISVEITTSAETADDLSLAYSPGVAEPVREIAANPDDVYKYTAKGNLVAVITNGSAILGLGNLGPLASKPVMEGKALLFKRFANLDSIDIEVKHRTPEEFINTVANIADTFGGINLEDIKAPECFVIEKELKHRCSIPVFHDDQHGTAIVTAAGMLNALDIQGKKIEEVKIVCMGAGAAAIACMELLIQCGALREKIYMLDRKGVIHTRRDDINEYKQRFANNTDQRTLQDVINGADVFVGVSGPDVLSAEDVKLMAPNPVIFACSNPDPEIKPEVAHAVRDDLIMATGRSDYPNQVNNVLCFPFIFRGALDARASEINEEMKVAAVNAIRAIAKEPVPEAVLKASGATSLEFGKGYIIPKPMDPRLLKKVAGAVARAAVATGVAQIELADDYMA</sequence>
<evidence type="ECO:0000256" key="4">
    <source>
        <dbReference type="ARBA" id="ARBA00022723"/>
    </source>
</evidence>
<dbReference type="PIRSF" id="PIRSF000106">
    <property type="entry name" value="ME"/>
    <property type="match status" value="1"/>
</dbReference>
<dbReference type="InterPro" id="IPR001891">
    <property type="entry name" value="Malic_OxRdtase"/>
</dbReference>
<dbReference type="Proteomes" id="UP001157353">
    <property type="component" value="Unassembled WGS sequence"/>
</dbReference>
<dbReference type="InterPro" id="IPR015884">
    <property type="entry name" value="Malic_enzyme_CS"/>
</dbReference>
<dbReference type="SMART" id="SM01274">
    <property type="entry name" value="malic"/>
    <property type="match status" value="1"/>
</dbReference>